<dbReference type="Proteomes" id="UP001645039">
    <property type="component" value="Unassembled WGS sequence"/>
</dbReference>
<evidence type="ECO:0000313" key="2">
    <source>
        <dbReference type="Proteomes" id="UP001645039"/>
    </source>
</evidence>
<accession>A0ABR9F5N6</accession>
<organism evidence="1 2">
    <name type="scientific">Halomonas casei</name>
    <dbReference type="NCBI Taxonomy" id="2742613"/>
    <lineage>
        <taxon>Bacteria</taxon>
        <taxon>Pseudomonadati</taxon>
        <taxon>Pseudomonadota</taxon>
        <taxon>Gammaproteobacteria</taxon>
        <taxon>Oceanospirillales</taxon>
        <taxon>Halomonadaceae</taxon>
        <taxon>Halomonas</taxon>
    </lineage>
</organism>
<sequence length="94" mass="10893">MTFDKTLYEGLYLVVSVRTRCEKGSWVRIWGSGGFWTVFVLDTEDQNGIWLPVRKNDLLANVKLRQSLHADEAILGIARLYQYVVLEGPTEMWK</sequence>
<gene>
    <name evidence="1" type="ORF">EI168_17110</name>
</gene>
<reference evidence="1 2" key="1">
    <citation type="submission" date="2020-07" db="EMBL/GenBank/DDBJ databases">
        <title>Halophilic bacteria isolated from french cheeses.</title>
        <authorList>
            <person name="Kothe C.I."/>
            <person name="Farah-Kraiem B."/>
            <person name="Renault P."/>
            <person name="Dridi B."/>
        </authorList>
    </citation>
    <scope>NUCLEOTIDE SEQUENCE [LARGE SCALE GENOMIC DNA]</scope>
    <source>
        <strain evidence="1 2">FME1</strain>
    </source>
</reference>
<comment type="caution">
    <text evidence="1">The sequence shown here is derived from an EMBL/GenBank/DDBJ whole genome shotgun (WGS) entry which is preliminary data.</text>
</comment>
<proteinExistence type="predicted"/>
<evidence type="ECO:0000313" key="1">
    <source>
        <dbReference type="EMBL" id="MBE0401804.1"/>
    </source>
</evidence>
<protein>
    <submittedName>
        <fullName evidence="1">Uncharacterized protein</fullName>
    </submittedName>
</protein>
<name>A0ABR9F5N6_9GAMM</name>
<dbReference type="EMBL" id="RRZD01000027">
    <property type="protein sequence ID" value="MBE0401804.1"/>
    <property type="molecule type" value="Genomic_DNA"/>
</dbReference>
<keyword evidence="2" id="KW-1185">Reference proteome</keyword>
<dbReference type="RefSeq" id="WP_192536277.1">
    <property type="nucleotide sequence ID" value="NZ_RRZD01000027.1"/>
</dbReference>